<dbReference type="InterPro" id="IPR003697">
    <property type="entry name" value="Maf-like"/>
</dbReference>
<name>A0A7T8B9L9_9SPIR</name>
<comment type="catalytic activity">
    <reaction evidence="4">
        <text>dTTP + H2O = dTMP + diphosphate + H(+)</text>
        <dbReference type="Rhea" id="RHEA:28534"/>
        <dbReference type="ChEBI" id="CHEBI:15377"/>
        <dbReference type="ChEBI" id="CHEBI:15378"/>
        <dbReference type="ChEBI" id="CHEBI:33019"/>
        <dbReference type="ChEBI" id="CHEBI:37568"/>
        <dbReference type="ChEBI" id="CHEBI:63528"/>
        <dbReference type="EC" id="3.6.1.9"/>
    </reaction>
</comment>
<dbReference type="Pfam" id="PF02545">
    <property type="entry name" value="Maf"/>
    <property type="match status" value="1"/>
</dbReference>
<proteinExistence type="inferred from homology"/>
<keyword evidence="6" id="KW-1185">Reference proteome</keyword>
<dbReference type="PANTHER" id="PTHR43213">
    <property type="entry name" value="BIFUNCTIONAL DTTP/UTP PYROPHOSPHATASE/METHYLTRANSFERASE PROTEIN-RELATED"/>
    <property type="match status" value="1"/>
</dbReference>
<dbReference type="GO" id="GO:0005737">
    <property type="term" value="C:cytoplasm"/>
    <property type="evidence" value="ECO:0007669"/>
    <property type="project" value="UniProtKB-SubCell"/>
</dbReference>
<dbReference type="Gene3D" id="3.90.950.10">
    <property type="match status" value="1"/>
</dbReference>
<sequence length="195" mass="21656">MDPLILASGSLRRQEYLRLLGIPFSIMVARGEETLTPGLSPREQAEQLAEKKVNEVIDVLKGRLPPWIVGADTVVTLDGEIFGKPKDREDAKAMLSRFRGREHTVVTAAALFNGQTRTTDIRSQETAVVFSRISDDEIEWYLNTGEWQGVAGAYKIQGMGACFISEIRGSYSSVVGLPIHDFYVMLRENGYPYGA</sequence>
<dbReference type="GO" id="GO:0047429">
    <property type="term" value="F:nucleoside triphosphate diphosphatase activity"/>
    <property type="evidence" value="ECO:0007669"/>
    <property type="project" value="UniProtKB-EC"/>
</dbReference>
<feature type="site" description="Important for substrate specificity" evidence="4">
    <location>
        <position position="12"/>
    </location>
</feature>
<dbReference type="AlphaFoldDB" id="A0A7T8B9L9"/>
<gene>
    <name evidence="5" type="primary">maf</name>
    <name evidence="5" type="ORF">JFL75_14220</name>
</gene>
<feature type="site" description="Important for substrate specificity" evidence="4">
    <location>
        <position position="73"/>
    </location>
</feature>
<dbReference type="KEGG" id="bhc:JFL75_14220"/>
<comment type="catalytic activity">
    <reaction evidence="4">
        <text>UTP + H2O = UMP + diphosphate + H(+)</text>
        <dbReference type="Rhea" id="RHEA:29395"/>
        <dbReference type="ChEBI" id="CHEBI:15377"/>
        <dbReference type="ChEBI" id="CHEBI:15378"/>
        <dbReference type="ChEBI" id="CHEBI:33019"/>
        <dbReference type="ChEBI" id="CHEBI:46398"/>
        <dbReference type="ChEBI" id="CHEBI:57865"/>
        <dbReference type="EC" id="3.6.1.9"/>
    </reaction>
</comment>
<dbReference type="HAMAP" id="MF_00528">
    <property type="entry name" value="Maf"/>
    <property type="match status" value="1"/>
</dbReference>
<protein>
    <recommendedName>
        <fullName evidence="4">dTTP/UTP pyrophosphatase</fullName>
        <shortName evidence="4">dTTPase/UTPase</shortName>
        <ecNumber evidence="4">3.6.1.9</ecNumber>
    </recommendedName>
    <alternativeName>
        <fullName evidence="4">Nucleoside triphosphate pyrophosphatase</fullName>
    </alternativeName>
    <alternativeName>
        <fullName evidence="4">Nucleotide pyrophosphatase</fullName>
        <shortName evidence="4">Nucleotide PPase</shortName>
    </alternativeName>
</protein>
<evidence type="ECO:0000256" key="2">
    <source>
        <dbReference type="ARBA" id="ARBA00022801"/>
    </source>
</evidence>
<dbReference type="CDD" id="cd00555">
    <property type="entry name" value="Maf"/>
    <property type="match status" value="1"/>
</dbReference>
<feature type="active site" description="Proton acceptor" evidence="4">
    <location>
        <position position="72"/>
    </location>
</feature>
<evidence type="ECO:0000313" key="5">
    <source>
        <dbReference type="EMBL" id="QQO08090.1"/>
    </source>
</evidence>
<dbReference type="PIRSF" id="PIRSF006305">
    <property type="entry name" value="Maf"/>
    <property type="match status" value="1"/>
</dbReference>
<dbReference type="InterPro" id="IPR029001">
    <property type="entry name" value="ITPase-like_fam"/>
</dbReference>
<keyword evidence="4" id="KW-0963">Cytoplasm</keyword>
<evidence type="ECO:0000256" key="1">
    <source>
        <dbReference type="ARBA" id="ARBA00001968"/>
    </source>
</evidence>
<comment type="cofactor">
    <cofactor evidence="1 4">
        <name>a divalent metal cation</name>
        <dbReference type="ChEBI" id="CHEBI:60240"/>
    </cofactor>
</comment>
<dbReference type="Proteomes" id="UP000595917">
    <property type="component" value="Chromosome"/>
</dbReference>
<dbReference type="SUPFAM" id="SSF52972">
    <property type="entry name" value="ITPase-like"/>
    <property type="match status" value="1"/>
</dbReference>
<dbReference type="EC" id="3.6.1.9" evidence="4"/>
<comment type="similarity">
    <text evidence="4">Belongs to the Maf family. YhdE subfamily.</text>
</comment>
<reference evidence="5" key="1">
    <citation type="submission" date="2021-01" db="EMBL/GenBank/DDBJ databases">
        <title>Description of Breznakiella homolactica.</title>
        <authorList>
            <person name="Song Y."/>
            <person name="Brune A."/>
        </authorList>
    </citation>
    <scope>NUCLEOTIDE SEQUENCE</scope>
    <source>
        <strain evidence="5">RmG30</strain>
    </source>
</reference>
<comment type="function">
    <text evidence="4">Nucleoside triphosphate pyrophosphatase that hydrolyzes dTTP and UTP. May have a dual role in cell division arrest and in preventing the incorporation of modified nucleotides into cellular nucleic acids.</text>
</comment>
<evidence type="ECO:0000256" key="3">
    <source>
        <dbReference type="ARBA" id="ARBA00023080"/>
    </source>
</evidence>
<feature type="site" description="Important for substrate specificity" evidence="4">
    <location>
        <position position="157"/>
    </location>
</feature>
<accession>A0A7T8B9L9</accession>
<dbReference type="RefSeq" id="WP_215625396.1">
    <property type="nucleotide sequence ID" value="NZ_CP067089.2"/>
</dbReference>
<evidence type="ECO:0000313" key="6">
    <source>
        <dbReference type="Proteomes" id="UP000595917"/>
    </source>
</evidence>
<dbReference type="EMBL" id="CP067089">
    <property type="protein sequence ID" value="QQO08090.1"/>
    <property type="molecule type" value="Genomic_DNA"/>
</dbReference>
<comment type="subcellular location">
    <subcellularLocation>
        <location evidence="4">Cytoplasm</location>
    </subcellularLocation>
</comment>
<dbReference type="PANTHER" id="PTHR43213:SF5">
    <property type="entry name" value="BIFUNCTIONAL DTTP_UTP PYROPHOSPHATASE_METHYLTRANSFERASE PROTEIN-RELATED"/>
    <property type="match status" value="1"/>
</dbReference>
<keyword evidence="2 4" id="KW-0378">Hydrolase</keyword>
<comment type="caution">
    <text evidence="4">Lacks conserved residue(s) required for the propagation of feature annotation.</text>
</comment>
<evidence type="ECO:0000256" key="4">
    <source>
        <dbReference type="HAMAP-Rule" id="MF_00528"/>
    </source>
</evidence>
<organism evidence="5 6">
    <name type="scientific">Breznakiella homolactica</name>
    <dbReference type="NCBI Taxonomy" id="2798577"/>
    <lineage>
        <taxon>Bacteria</taxon>
        <taxon>Pseudomonadati</taxon>
        <taxon>Spirochaetota</taxon>
        <taxon>Spirochaetia</taxon>
        <taxon>Spirochaetales</taxon>
        <taxon>Breznakiellaceae</taxon>
        <taxon>Breznakiella</taxon>
    </lineage>
</organism>
<dbReference type="NCBIfam" id="TIGR00172">
    <property type="entry name" value="maf"/>
    <property type="match status" value="1"/>
</dbReference>
<dbReference type="GO" id="GO:0009117">
    <property type="term" value="P:nucleotide metabolic process"/>
    <property type="evidence" value="ECO:0007669"/>
    <property type="project" value="UniProtKB-KW"/>
</dbReference>
<keyword evidence="3 4" id="KW-0546">Nucleotide metabolism</keyword>